<gene>
    <name evidence="2" type="ORF">FJQ98_21800</name>
</gene>
<evidence type="ECO:0000313" key="2">
    <source>
        <dbReference type="EMBL" id="QQP11787.1"/>
    </source>
</evidence>
<protein>
    <recommendedName>
        <fullName evidence="4">HTH cro/C1-type domain-containing protein</fullName>
    </recommendedName>
</protein>
<evidence type="ECO:0000313" key="3">
    <source>
        <dbReference type="Proteomes" id="UP000596049"/>
    </source>
</evidence>
<organism evidence="2 3">
    <name type="scientific">Lysinibacillus agricola</name>
    <dbReference type="NCBI Taxonomy" id="2590012"/>
    <lineage>
        <taxon>Bacteria</taxon>
        <taxon>Bacillati</taxon>
        <taxon>Bacillota</taxon>
        <taxon>Bacilli</taxon>
        <taxon>Bacillales</taxon>
        <taxon>Bacillaceae</taxon>
        <taxon>Lysinibacillus</taxon>
    </lineage>
</organism>
<dbReference type="Proteomes" id="UP000596049">
    <property type="component" value="Chromosome"/>
</dbReference>
<proteinExistence type="predicted"/>
<evidence type="ECO:0008006" key="4">
    <source>
        <dbReference type="Google" id="ProtNLM"/>
    </source>
</evidence>
<reference evidence="2 3" key="1">
    <citation type="submission" date="2020-01" db="EMBL/GenBank/DDBJ databases">
        <authorList>
            <person name="Liu G."/>
            <person name="Liu B."/>
        </authorList>
    </citation>
    <scope>NUCLEOTIDE SEQUENCE [LARGE SCALE GENOMIC DNA]</scope>
    <source>
        <strain evidence="2 3">FJAT-51161</strain>
    </source>
</reference>
<feature type="compositionally biased region" description="Basic and acidic residues" evidence="1">
    <location>
        <begin position="1"/>
        <end position="16"/>
    </location>
</feature>
<evidence type="ECO:0000256" key="1">
    <source>
        <dbReference type="SAM" id="MobiDB-lite"/>
    </source>
</evidence>
<sequence length="65" mass="7440">MKVTAKEWRVMSDRNKQQKKIGTSQPNLSKKLQNNSLSVADLEKIAIALDVKFDLYFTLENGDQI</sequence>
<dbReference type="EMBL" id="CP067341">
    <property type="protein sequence ID" value="QQP11787.1"/>
    <property type="molecule type" value="Genomic_DNA"/>
</dbReference>
<feature type="region of interest" description="Disordered" evidence="1">
    <location>
        <begin position="1"/>
        <end position="27"/>
    </location>
</feature>
<name>A0ABX7APA7_9BACI</name>
<dbReference type="RefSeq" id="WP_053592357.1">
    <property type="nucleotide sequence ID" value="NZ_CP067341.1"/>
</dbReference>
<accession>A0ABX7APA7</accession>
<keyword evidence="3" id="KW-1185">Reference proteome</keyword>
<dbReference type="SUPFAM" id="SSF47413">
    <property type="entry name" value="lambda repressor-like DNA-binding domains"/>
    <property type="match status" value="1"/>
</dbReference>
<dbReference type="InterPro" id="IPR010982">
    <property type="entry name" value="Lambda_DNA-bd_dom_sf"/>
</dbReference>